<keyword evidence="10" id="KW-1185">Reference proteome</keyword>
<dbReference type="InterPro" id="IPR004827">
    <property type="entry name" value="bZIP"/>
</dbReference>
<organism evidence="9 10">
    <name type="scientific">Dreissena polymorpha</name>
    <name type="common">Zebra mussel</name>
    <name type="synonym">Mytilus polymorpha</name>
    <dbReference type="NCBI Taxonomy" id="45954"/>
    <lineage>
        <taxon>Eukaryota</taxon>
        <taxon>Metazoa</taxon>
        <taxon>Spiralia</taxon>
        <taxon>Lophotrochozoa</taxon>
        <taxon>Mollusca</taxon>
        <taxon>Bivalvia</taxon>
        <taxon>Autobranchia</taxon>
        <taxon>Heteroconchia</taxon>
        <taxon>Euheterodonta</taxon>
        <taxon>Imparidentia</taxon>
        <taxon>Neoheterodontei</taxon>
        <taxon>Myida</taxon>
        <taxon>Dreissenoidea</taxon>
        <taxon>Dreissenidae</taxon>
        <taxon>Dreissena</taxon>
    </lineage>
</organism>
<comment type="subcellular location">
    <subcellularLocation>
        <location evidence="1">Nucleus</location>
    </subcellularLocation>
</comment>
<dbReference type="SUPFAM" id="SSF57959">
    <property type="entry name" value="Leucine zipper domain"/>
    <property type="match status" value="1"/>
</dbReference>
<dbReference type="GO" id="GO:0005634">
    <property type="term" value="C:nucleus"/>
    <property type="evidence" value="ECO:0007669"/>
    <property type="project" value="UniProtKB-SubCell"/>
</dbReference>
<comment type="caution">
    <text evidence="9">The sequence shown here is derived from an EMBL/GenBank/DDBJ whole genome shotgun (WGS) entry which is preliminary data.</text>
</comment>
<dbReference type="GO" id="GO:0001228">
    <property type="term" value="F:DNA-binding transcription activator activity, RNA polymerase II-specific"/>
    <property type="evidence" value="ECO:0007669"/>
    <property type="project" value="TreeGrafter"/>
</dbReference>
<dbReference type="Gene3D" id="1.20.5.170">
    <property type="match status" value="1"/>
</dbReference>
<protein>
    <recommendedName>
        <fullName evidence="8">BZIP domain-containing protein</fullName>
    </recommendedName>
</protein>
<evidence type="ECO:0000256" key="7">
    <source>
        <dbReference type="SAM" id="MobiDB-lite"/>
    </source>
</evidence>
<evidence type="ECO:0000256" key="3">
    <source>
        <dbReference type="ARBA" id="ARBA00023015"/>
    </source>
</evidence>
<keyword evidence="5" id="KW-0804">Transcription</keyword>
<evidence type="ECO:0000256" key="1">
    <source>
        <dbReference type="ARBA" id="ARBA00004123"/>
    </source>
</evidence>
<dbReference type="CDD" id="cd14692">
    <property type="entry name" value="bZIP_ATF4"/>
    <property type="match status" value="1"/>
</dbReference>
<feature type="domain" description="BZIP" evidence="8">
    <location>
        <begin position="331"/>
        <end position="394"/>
    </location>
</feature>
<comment type="similarity">
    <text evidence="2">Belongs to the bZIP family.</text>
</comment>
<evidence type="ECO:0000256" key="5">
    <source>
        <dbReference type="ARBA" id="ARBA00023163"/>
    </source>
</evidence>
<proteinExistence type="inferred from homology"/>
<keyword evidence="4" id="KW-0238">DNA-binding</keyword>
<dbReference type="FunFam" id="1.20.5.170:FF:000021">
    <property type="entry name" value="Cyclic AMP-dependent transcription factor ATF-4"/>
    <property type="match status" value="1"/>
</dbReference>
<accession>A0A9D4LRS0</accession>
<dbReference type="GO" id="GO:0000977">
    <property type="term" value="F:RNA polymerase II transcription regulatory region sequence-specific DNA binding"/>
    <property type="evidence" value="ECO:0007669"/>
    <property type="project" value="TreeGrafter"/>
</dbReference>
<dbReference type="InterPro" id="IPR046347">
    <property type="entry name" value="bZIP_sf"/>
</dbReference>
<dbReference type="PANTHER" id="PTHR13044:SF14">
    <property type="entry name" value="CRYPTOCEPHAL, ISOFORM A"/>
    <property type="match status" value="1"/>
</dbReference>
<sequence>MMRMDLFNDSMEFRQQSCFLDDMLGLSADTFAADLGSESSILDLDLDGPLKPLESRHRDVQQSLEDFLLPEPAGDPLGDDWMESVDIRSFLDTDKSFEEQPTLTTKSFEEQPTLTTPVVVQPSVLQQMSQVITYTTSKEDDEPRKEGMKLAAFELLKTLLTENWALKNAVAVAKVEPVVNIQPPTPKVSISSATSPIAQVPNIDFSSFLEESITYDVHLEDGVQNSIHDFIEMPEDAPMIASIELQDFNIKAEPLTVNNPTFLDEQNSFLSRSSVADESDNLSTIDTSYFSDDSNISSVKSSQVSEKDFTKLKSKRKSRSSTYDSEYEHVSDKKVRKKMQNKNAATRYREKKRAEKETIQEQEARLADKNKELREQVDSIQREIKYMKELINDINKAKKHCT</sequence>
<dbReference type="Pfam" id="PF00170">
    <property type="entry name" value="bZIP_1"/>
    <property type="match status" value="1"/>
</dbReference>
<evidence type="ECO:0000259" key="8">
    <source>
        <dbReference type="PROSITE" id="PS50217"/>
    </source>
</evidence>
<dbReference type="Proteomes" id="UP000828390">
    <property type="component" value="Unassembled WGS sequence"/>
</dbReference>
<dbReference type="AlphaFoldDB" id="A0A9D4LRS0"/>
<name>A0A9D4LRS0_DREPO</name>
<feature type="region of interest" description="Disordered" evidence="7">
    <location>
        <begin position="310"/>
        <end position="360"/>
    </location>
</feature>
<evidence type="ECO:0000256" key="6">
    <source>
        <dbReference type="ARBA" id="ARBA00023242"/>
    </source>
</evidence>
<dbReference type="SMART" id="SM00338">
    <property type="entry name" value="BRLZ"/>
    <property type="match status" value="1"/>
</dbReference>
<dbReference type="PROSITE" id="PS00036">
    <property type="entry name" value="BZIP_BASIC"/>
    <property type="match status" value="1"/>
</dbReference>
<evidence type="ECO:0000313" key="9">
    <source>
        <dbReference type="EMBL" id="KAH3863050.1"/>
    </source>
</evidence>
<evidence type="ECO:0000256" key="4">
    <source>
        <dbReference type="ARBA" id="ARBA00023125"/>
    </source>
</evidence>
<dbReference type="PROSITE" id="PS50217">
    <property type="entry name" value="BZIP"/>
    <property type="match status" value="1"/>
</dbReference>
<keyword evidence="3" id="KW-0805">Transcription regulation</keyword>
<dbReference type="EMBL" id="JAIWYP010000002">
    <property type="protein sequence ID" value="KAH3863050.1"/>
    <property type="molecule type" value="Genomic_DNA"/>
</dbReference>
<evidence type="ECO:0000313" key="10">
    <source>
        <dbReference type="Proteomes" id="UP000828390"/>
    </source>
</evidence>
<keyword evidence="6" id="KW-0539">Nucleus</keyword>
<dbReference type="OrthoDB" id="5847285at2759"/>
<reference evidence="9" key="2">
    <citation type="submission" date="2020-11" db="EMBL/GenBank/DDBJ databases">
        <authorList>
            <person name="McCartney M.A."/>
            <person name="Auch B."/>
            <person name="Kono T."/>
            <person name="Mallez S."/>
            <person name="Becker A."/>
            <person name="Gohl D.M."/>
            <person name="Silverstein K.A.T."/>
            <person name="Koren S."/>
            <person name="Bechman K.B."/>
            <person name="Herman A."/>
            <person name="Abrahante J.E."/>
            <person name="Garbe J."/>
        </authorList>
    </citation>
    <scope>NUCLEOTIDE SEQUENCE</scope>
    <source>
        <strain evidence="9">Duluth1</strain>
        <tissue evidence="9">Whole animal</tissue>
    </source>
</reference>
<gene>
    <name evidence="9" type="ORF">DPMN_026027</name>
</gene>
<dbReference type="PANTHER" id="PTHR13044">
    <property type="entry name" value="ACTIVATING TRANSCRIPTION FACTOR ATF 4/5"/>
    <property type="match status" value="1"/>
</dbReference>
<evidence type="ECO:0000256" key="2">
    <source>
        <dbReference type="ARBA" id="ARBA00007163"/>
    </source>
</evidence>
<reference evidence="9" key="1">
    <citation type="journal article" date="2019" name="bioRxiv">
        <title>The Genome of the Zebra Mussel, Dreissena polymorpha: A Resource for Invasive Species Research.</title>
        <authorList>
            <person name="McCartney M.A."/>
            <person name="Auch B."/>
            <person name="Kono T."/>
            <person name="Mallez S."/>
            <person name="Zhang Y."/>
            <person name="Obille A."/>
            <person name="Becker A."/>
            <person name="Abrahante J.E."/>
            <person name="Garbe J."/>
            <person name="Badalamenti J.P."/>
            <person name="Herman A."/>
            <person name="Mangelson H."/>
            <person name="Liachko I."/>
            <person name="Sullivan S."/>
            <person name="Sone E.D."/>
            <person name="Koren S."/>
            <person name="Silverstein K.A.T."/>
            <person name="Beckman K.B."/>
            <person name="Gohl D.M."/>
        </authorList>
    </citation>
    <scope>NUCLEOTIDE SEQUENCE</scope>
    <source>
        <strain evidence="9">Duluth1</strain>
        <tissue evidence="9">Whole animal</tissue>
    </source>
</reference>